<accession>A0ABU2Y2S4</accession>
<dbReference type="SUPFAM" id="SSF75011">
    <property type="entry name" value="3-carboxy-cis,cis-mucoante lactonizing enzyme"/>
    <property type="match status" value="1"/>
</dbReference>
<protein>
    <submittedName>
        <fullName evidence="3">T9SS type B sorting domain-containing protein</fullName>
    </submittedName>
</protein>
<evidence type="ECO:0000313" key="3">
    <source>
        <dbReference type="EMBL" id="MDT0552502.1"/>
    </source>
</evidence>
<dbReference type="SUPFAM" id="SSF49299">
    <property type="entry name" value="PKD domain"/>
    <property type="match status" value="1"/>
</dbReference>
<evidence type="ECO:0000256" key="1">
    <source>
        <dbReference type="SAM" id="SignalP"/>
    </source>
</evidence>
<reference evidence="3 4" key="1">
    <citation type="submission" date="2023-09" db="EMBL/GenBank/DDBJ databases">
        <authorList>
            <person name="Rey-Velasco X."/>
        </authorList>
    </citation>
    <scope>NUCLEOTIDE SEQUENCE [LARGE SCALE GENOMIC DNA]</scope>
    <source>
        <strain evidence="3 4">P050</strain>
    </source>
</reference>
<keyword evidence="4" id="KW-1185">Reference proteome</keyword>
<keyword evidence="1" id="KW-0732">Signal</keyword>
<dbReference type="PROSITE" id="PS50093">
    <property type="entry name" value="PKD"/>
    <property type="match status" value="1"/>
</dbReference>
<dbReference type="RefSeq" id="WP_311592371.1">
    <property type="nucleotide sequence ID" value="NZ_JAVRHV010000001.1"/>
</dbReference>
<dbReference type="NCBIfam" id="TIGR04131">
    <property type="entry name" value="Bac_Flav_CTERM"/>
    <property type="match status" value="1"/>
</dbReference>
<dbReference type="InterPro" id="IPR000601">
    <property type="entry name" value="PKD_dom"/>
</dbReference>
<name>A0ABU2Y2S4_9FLAO</name>
<gene>
    <name evidence="3" type="ORF">RM519_04530</name>
</gene>
<dbReference type="InterPro" id="IPR035986">
    <property type="entry name" value="PKD_dom_sf"/>
</dbReference>
<proteinExistence type="predicted"/>
<dbReference type="CDD" id="cd00146">
    <property type="entry name" value="PKD"/>
    <property type="match status" value="1"/>
</dbReference>
<comment type="caution">
    <text evidence="3">The sequence shown here is derived from an EMBL/GenBank/DDBJ whole genome shotgun (WGS) entry which is preliminary data.</text>
</comment>
<organism evidence="3 4">
    <name type="scientific">Urechidicola vernalis</name>
    <dbReference type="NCBI Taxonomy" id="3075600"/>
    <lineage>
        <taxon>Bacteria</taxon>
        <taxon>Pseudomonadati</taxon>
        <taxon>Bacteroidota</taxon>
        <taxon>Flavobacteriia</taxon>
        <taxon>Flavobacteriales</taxon>
        <taxon>Flavobacteriaceae</taxon>
        <taxon>Urechidicola</taxon>
    </lineage>
</organism>
<feature type="chain" id="PRO_5045371507" evidence="1">
    <location>
        <begin position="20"/>
        <end position="918"/>
    </location>
</feature>
<feature type="domain" description="PKD" evidence="2">
    <location>
        <begin position="424"/>
        <end position="461"/>
    </location>
</feature>
<dbReference type="Gene3D" id="2.60.40.10">
    <property type="entry name" value="Immunoglobulins"/>
    <property type="match status" value="1"/>
</dbReference>
<sequence length="918" mass="102552">MKVKYFLFICLFITTQLIAQKEASNWFFGVNAGLNFNSGVPTNKNGSTLISNEGCATISDRNGNLLFYSDGNTIWNRNHDVLLNGDNLLGHHSSTQAALIIPKPGSRTLYYVLTVDKPNYYLTEDDPISGLNYSLVDMTLDGGLGGVITNQKNQHLLTYNPNNFLEKEFKCSEKITAVLHADGISYWAITHFVDRFYAFKIDANGIQPNPTISTTGQTINPAFDDDGINKTAIGYLKASPNGEKLAIAHSSTTAGSPRTGTKKSGKVFLYNFNATTGAVTSAQNLISSEYPYGVEFSPKSEKLYITSSIFNKDDILEKSNLYQFNLSANDVKSSKKIINTSSAIAGALQLAIDGKIYRATNTTSLSVIKNPEELGNNCNYIPYSLQLDNKSTLGLPPFIQSFFLFNFNYEYQCYGDTTNFYITSDEPFDSVLWNFGDGHTSTIEEPQHTYSNSGTYEVSLTKYIANEPSDKIIKPITIFDTPNVNPNTFELIQCDSQDANSQDGLSTFNLEAAIEHITSEPIELLDFYFYTDKALAENDINNFNSISNIYSNNAPEEIIFAKLLKKGSDCFSIASIKLIAHTPIDISISPFYSCEIENNQAEFNLRNQKDFISQNLGLPQATTQITFHETEQKASLIIDPLPDLYLSSEKTIYAKITIGDICYGIGAIELIIHNFPEIEEHEIINNCFNNFPLELSSEIENVQQSNFSFNWNTGSSDPEITVNTAGTYTVLITHLLTGCSKIKEIEVIEIPAVQIKSITIEEQTIGHEVTVILENRNQTTTYEFAMNDVNSTFQNAQIFNNIPAGYHTLYVKDNFNCSIVEKDFFILGYPKFLTPNNDGENDTWQIQGYDKNTMEASDISIFDRYGKLIVVINPLGSGWDGLYNGKNLTTNEFWFKVALTNERGETIISRGHFSLIRR</sequence>
<dbReference type="InterPro" id="IPR013783">
    <property type="entry name" value="Ig-like_fold"/>
</dbReference>
<dbReference type="Pfam" id="PF18911">
    <property type="entry name" value="PKD_4"/>
    <property type="match status" value="1"/>
</dbReference>
<feature type="signal peptide" evidence="1">
    <location>
        <begin position="1"/>
        <end position="19"/>
    </location>
</feature>
<evidence type="ECO:0000259" key="2">
    <source>
        <dbReference type="PROSITE" id="PS50093"/>
    </source>
</evidence>
<evidence type="ECO:0000313" key="4">
    <source>
        <dbReference type="Proteomes" id="UP001252186"/>
    </source>
</evidence>
<dbReference type="Pfam" id="PF13585">
    <property type="entry name" value="CHU_C"/>
    <property type="match status" value="1"/>
</dbReference>
<dbReference type="Proteomes" id="UP001252186">
    <property type="component" value="Unassembled WGS sequence"/>
</dbReference>
<dbReference type="EMBL" id="JAVRHV010000001">
    <property type="protein sequence ID" value="MDT0552502.1"/>
    <property type="molecule type" value="Genomic_DNA"/>
</dbReference>
<dbReference type="InterPro" id="IPR026341">
    <property type="entry name" value="T9SS_type_B"/>
</dbReference>